<dbReference type="EMBL" id="CP006939">
    <property type="protein sequence ID" value="AHC15605.1"/>
    <property type="molecule type" value="Genomic_DNA"/>
</dbReference>
<feature type="region of interest" description="Disordered" evidence="2">
    <location>
        <begin position="477"/>
        <end position="549"/>
    </location>
</feature>
<keyword evidence="4" id="KW-1185">Reference proteome</keyword>
<dbReference type="HOGENOM" id="CLU_457759_0_0_12"/>
<accession>V5WJ04</accession>
<keyword evidence="1" id="KW-0175">Coiled coil</keyword>
<feature type="compositionally biased region" description="Low complexity" evidence="2">
    <location>
        <begin position="504"/>
        <end position="521"/>
    </location>
</feature>
<proteinExistence type="predicted"/>
<evidence type="ECO:0000256" key="2">
    <source>
        <dbReference type="SAM" id="MobiDB-lite"/>
    </source>
</evidence>
<dbReference type="STRING" id="1307761.L21SP2_2244"/>
<evidence type="ECO:0000256" key="1">
    <source>
        <dbReference type="SAM" id="Coils"/>
    </source>
</evidence>
<name>V5WJ04_9SPIO</name>
<dbReference type="KEGG" id="slr:L21SP2_2244"/>
<sequence length="549" mass="63355">MRLMAKLSKSRMGIISTAIHQGERESQGIIVCEPGEQIFYSYLLDEELLDVFENVLLPMPTKSVLEEKNIIIPNEYVTPSDFKTIAGIYVNKQLQGTEIFSLELGNEQNDQLIFTRNAIKRLLTIHIAKMRGYFQSSNFLALMGSVMEMSLTELRSKVSARNPEFWKTLGSGILEHQADLRAQRKVKLPDDLFPVSKFLMEFLQAQIEVAKERKKQAEERKQDMKTLEEIISKSDSLMVAEELFESHLDAMREKYADQFTSFRREFEEAYLQPESHKNLPTILKIEGHYVHENNIKPLFLQRVEKLGKELYRIYLPLMSKYIRSNRSDLASIFNSTGTFEHDIQERVRQMDSLLASLLTKPSTVAEAFIQNSRLVKELKDVEEMKSVLVGFFYPERIQFKELQIIFNLGIKDIYMHAFLNFGILRQLILRITGRHESFQKKFGDQMQSIYRRMVNEAALPEHYSPQRKRAREDRAFRAGADGSRGPRSSSQRKLSTGRQGGSASGSSSRSKAKVSGKVSGKPEIIQKKRLYSRQEQDSAWSEFSKSIKK</sequence>
<feature type="compositionally biased region" description="Polar residues" evidence="2">
    <location>
        <begin position="486"/>
        <end position="496"/>
    </location>
</feature>
<evidence type="ECO:0000313" key="4">
    <source>
        <dbReference type="Proteomes" id="UP000018680"/>
    </source>
</evidence>
<dbReference type="AlphaFoldDB" id="V5WJ04"/>
<protein>
    <submittedName>
        <fullName evidence="3">Uncharacterized protein</fullName>
    </submittedName>
</protein>
<reference evidence="3 4" key="1">
    <citation type="journal article" date="2015" name="Stand. Genomic Sci.">
        <title>Complete genome sequence and description of Salinispira pacifica gen. nov., sp. nov., a novel spirochaete isolated form a hypersaline microbial mat.</title>
        <authorList>
            <person name="Ben Hania W."/>
            <person name="Joseph M."/>
            <person name="Schumann P."/>
            <person name="Bunk B."/>
            <person name="Fiebig A."/>
            <person name="Sproer C."/>
            <person name="Klenk H.P."/>
            <person name="Fardeau M.L."/>
            <person name="Spring S."/>
        </authorList>
    </citation>
    <scope>NUCLEOTIDE SEQUENCE [LARGE SCALE GENOMIC DNA]</scope>
    <source>
        <strain evidence="3 4">L21-RPul-D2</strain>
    </source>
</reference>
<organism evidence="3 4">
    <name type="scientific">Salinispira pacifica</name>
    <dbReference type="NCBI Taxonomy" id="1307761"/>
    <lineage>
        <taxon>Bacteria</taxon>
        <taxon>Pseudomonadati</taxon>
        <taxon>Spirochaetota</taxon>
        <taxon>Spirochaetia</taxon>
        <taxon>Spirochaetales</taxon>
        <taxon>Spirochaetaceae</taxon>
        <taxon>Salinispira</taxon>
    </lineage>
</organism>
<feature type="coiled-coil region" evidence="1">
    <location>
        <begin position="200"/>
        <end position="230"/>
    </location>
</feature>
<dbReference type="Proteomes" id="UP000018680">
    <property type="component" value="Chromosome"/>
</dbReference>
<feature type="compositionally biased region" description="Polar residues" evidence="2">
    <location>
        <begin position="537"/>
        <end position="549"/>
    </location>
</feature>
<evidence type="ECO:0000313" key="3">
    <source>
        <dbReference type="EMBL" id="AHC15605.1"/>
    </source>
</evidence>
<gene>
    <name evidence="3" type="ORF">L21SP2_2244</name>
</gene>